<evidence type="ECO:0000256" key="9">
    <source>
        <dbReference type="ARBA" id="ARBA00022786"/>
    </source>
</evidence>
<evidence type="ECO:0000256" key="6">
    <source>
        <dbReference type="ARBA" id="ARBA00022692"/>
    </source>
</evidence>
<evidence type="ECO:0000256" key="17">
    <source>
        <dbReference type="ARBA" id="ARBA00034523"/>
    </source>
</evidence>
<dbReference type="InterPro" id="IPR001841">
    <property type="entry name" value="Znf_RING"/>
</dbReference>
<keyword evidence="9" id="KW-0833">Ubl conjugation pathway</keyword>
<dbReference type="EC" id="2.3.2.36" evidence="17"/>
<keyword evidence="10" id="KW-0862">Zinc</keyword>
<dbReference type="PANTHER" id="PTHR48178:SF1">
    <property type="entry name" value="PEROXISOME BIOGENESIS FACTOR 2"/>
    <property type="match status" value="1"/>
</dbReference>
<evidence type="ECO:0000313" key="19">
    <source>
        <dbReference type="EMBL" id="SJL01810.1"/>
    </source>
</evidence>
<comment type="subcellular location">
    <subcellularLocation>
        <location evidence="1">Peroxisome membrane</location>
        <topology evidence="1">Multi-pass membrane protein</topology>
    </subcellularLocation>
</comment>
<keyword evidence="12" id="KW-1133">Transmembrane helix</keyword>
<evidence type="ECO:0000256" key="3">
    <source>
        <dbReference type="ARBA" id="ARBA00008704"/>
    </source>
</evidence>
<keyword evidence="20" id="KW-1185">Reference proteome</keyword>
<dbReference type="SMART" id="SM00184">
    <property type="entry name" value="RING"/>
    <property type="match status" value="1"/>
</dbReference>
<comment type="catalytic activity">
    <reaction evidence="16">
        <text>[E2 ubiquitin-conjugating enzyme]-S-ubiquitinyl-L-cysteine + [acceptor protein]-L-cysteine = [E2 ubiquitin-conjugating enzyme]-L-cysteine + [acceptor protein]-S-ubiquitinyl-L-cysteine.</text>
        <dbReference type="EC" id="2.3.2.36"/>
    </reaction>
</comment>
<evidence type="ECO:0000256" key="14">
    <source>
        <dbReference type="ARBA" id="ARBA00023140"/>
    </source>
</evidence>
<evidence type="ECO:0000256" key="1">
    <source>
        <dbReference type="ARBA" id="ARBA00004585"/>
    </source>
</evidence>
<dbReference type="AlphaFoldDB" id="A0A284QZC4"/>
<evidence type="ECO:0000256" key="12">
    <source>
        <dbReference type="ARBA" id="ARBA00022989"/>
    </source>
</evidence>
<evidence type="ECO:0000256" key="15">
    <source>
        <dbReference type="ARBA" id="ARBA00032511"/>
    </source>
</evidence>
<dbReference type="Gene3D" id="3.30.40.10">
    <property type="entry name" value="Zinc/RING finger domain, C3HC4 (zinc finger)"/>
    <property type="match status" value="1"/>
</dbReference>
<dbReference type="SUPFAM" id="SSF57850">
    <property type="entry name" value="RING/U-box"/>
    <property type="match status" value="1"/>
</dbReference>
<evidence type="ECO:0000256" key="13">
    <source>
        <dbReference type="ARBA" id="ARBA00023136"/>
    </source>
</evidence>
<keyword evidence="6" id="KW-0812">Transmembrane</keyword>
<comment type="similarity">
    <text evidence="3">Belongs to the pex2/pex10/pex12 family.</text>
</comment>
<keyword evidence="4" id="KW-0813">Transport</keyword>
<dbReference type="OMA" id="WHGLMEL"/>
<name>A0A284QZC4_ARMOS</name>
<protein>
    <recommendedName>
        <fullName evidence="17">RING-type E3 ubiquitin transferase (cysteine targeting)</fullName>
        <ecNumber evidence="17">2.3.2.36</ecNumber>
    </recommendedName>
    <alternativeName>
        <fullName evidence="15">Peroxin-2</fullName>
    </alternativeName>
</protein>
<dbReference type="GO" id="GO:0005778">
    <property type="term" value="C:peroxisomal membrane"/>
    <property type="evidence" value="ECO:0007669"/>
    <property type="project" value="UniProtKB-SubCell"/>
</dbReference>
<gene>
    <name evidence="19" type="ORF">ARMOST_05134</name>
</gene>
<evidence type="ECO:0000256" key="11">
    <source>
        <dbReference type="ARBA" id="ARBA00022927"/>
    </source>
</evidence>
<proteinExistence type="inferred from homology"/>
<evidence type="ECO:0000259" key="18">
    <source>
        <dbReference type="SMART" id="SM00184"/>
    </source>
</evidence>
<dbReference type="OrthoDB" id="1701437at2759"/>
<keyword evidence="11" id="KW-0653">Protein transport</keyword>
<keyword evidence="7" id="KW-0479">Metal-binding</keyword>
<keyword evidence="13" id="KW-0472">Membrane</keyword>
<accession>A0A284QZC4</accession>
<feature type="domain" description="RING-type" evidence="18">
    <location>
        <begin position="297"/>
        <end position="381"/>
    </location>
</feature>
<evidence type="ECO:0000256" key="4">
    <source>
        <dbReference type="ARBA" id="ARBA00022448"/>
    </source>
</evidence>
<dbReference type="GO" id="GO:0008270">
    <property type="term" value="F:zinc ion binding"/>
    <property type="evidence" value="ECO:0007669"/>
    <property type="project" value="UniProtKB-KW"/>
</dbReference>
<sequence length="432" mass="48118">MPASSTWENAWDAAQPRLNALRQSLHLSSPENVPISRVGQFDAEILDQELISVLQEPLNKALVLASASFKGRFEQELTLIIHLALYKLSIWNTGASYGAKLQDLRYTVAPSASHGRSLTPSGLPRRILILHGALAILVPYAHSRFRAHALSRAWPDAPTSDLRRKAWDLLTSFESSYTLLSLASFVAFLWDGRFRTVADRLLNMQLVPSRALLRRDVSYEFMNRQMVWHAFTEFLLFLLPLISARKVRRRVNRITASFASIPSKLQSTFGKRSEPSSTAPRISQAFGKYHSLPEDQCAICAENASFNLNMADSANAFTAITVSQSNSDVVSSGSQTEPPAYPLYTPYITSCGHVYCYHCIAERMMRAVDDAEDEGWECLRCTEVVRGAERLAVEVDEVSGSDYDFSSDFDIDTTDLSGSIGSYSESGLSDEY</sequence>
<evidence type="ECO:0000313" key="20">
    <source>
        <dbReference type="Proteomes" id="UP000219338"/>
    </source>
</evidence>
<comment type="pathway">
    <text evidence="2">Protein modification; protein ubiquitination.</text>
</comment>
<evidence type="ECO:0000256" key="5">
    <source>
        <dbReference type="ARBA" id="ARBA00022679"/>
    </source>
</evidence>
<keyword evidence="8" id="KW-0863">Zinc-finger</keyword>
<evidence type="ECO:0000256" key="8">
    <source>
        <dbReference type="ARBA" id="ARBA00022771"/>
    </source>
</evidence>
<keyword evidence="5" id="KW-0808">Transferase</keyword>
<dbReference type="PANTHER" id="PTHR48178">
    <property type="entry name" value="PEROXISOME BIOGENESIS FACTOR 2"/>
    <property type="match status" value="1"/>
</dbReference>
<dbReference type="GO" id="GO:0061630">
    <property type="term" value="F:ubiquitin protein ligase activity"/>
    <property type="evidence" value="ECO:0007669"/>
    <property type="project" value="UniProtKB-EC"/>
</dbReference>
<dbReference type="STRING" id="47428.A0A284QZC4"/>
<evidence type="ECO:0000256" key="10">
    <source>
        <dbReference type="ARBA" id="ARBA00022833"/>
    </source>
</evidence>
<dbReference type="EMBL" id="FUEG01000003">
    <property type="protein sequence ID" value="SJL01810.1"/>
    <property type="molecule type" value="Genomic_DNA"/>
</dbReference>
<dbReference type="InterPro" id="IPR013083">
    <property type="entry name" value="Znf_RING/FYVE/PHD"/>
</dbReference>
<dbReference type="Pfam" id="PF04757">
    <property type="entry name" value="Pex2_Pex12"/>
    <property type="match status" value="1"/>
</dbReference>
<keyword evidence="14" id="KW-0576">Peroxisome</keyword>
<evidence type="ECO:0000256" key="7">
    <source>
        <dbReference type="ARBA" id="ARBA00022723"/>
    </source>
</evidence>
<reference evidence="20" key="1">
    <citation type="journal article" date="2017" name="Nat. Ecol. Evol.">
        <title>Genome expansion and lineage-specific genetic innovations in the forest pathogenic fungi Armillaria.</title>
        <authorList>
            <person name="Sipos G."/>
            <person name="Prasanna A.N."/>
            <person name="Walter M.C."/>
            <person name="O'Connor E."/>
            <person name="Balint B."/>
            <person name="Krizsan K."/>
            <person name="Kiss B."/>
            <person name="Hess J."/>
            <person name="Varga T."/>
            <person name="Slot J."/>
            <person name="Riley R."/>
            <person name="Boka B."/>
            <person name="Rigling D."/>
            <person name="Barry K."/>
            <person name="Lee J."/>
            <person name="Mihaltcheva S."/>
            <person name="LaButti K."/>
            <person name="Lipzen A."/>
            <person name="Waldron R."/>
            <person name="Moloney N.M."/>
            <person name="Sperisen C."/>
            <person name="Kredics L."/>
            <person name="Vagvoelgyi C."/>
            <person name="Patrignani A."/>
            <person name="Fitzpatrick D."/>
            <person name="Nagy I."/>
            <person name="Doyle S."/>
            <person name="Anderson J.B."/>
            <person name="Grigoriev I.V."/>
            <person name="Gueldener U."/>
            <person name="Muensterkoetter M."/>
            <person name="Nagy L.G."/>
        </authorList>
    </citation>
    <scope>NUCLEOTIDE SEQUENCE [LARGE SCALE GENOMIC DNA]</scope>
    <source>
        <strain evidence="20">C18/9</strain>
    </source>
</reference>
<dbReference type="InterPro" id="IPR017907">
    <property type="entry name" value="Znf_RING_CS"/>
</dbReference>
<dbReference type="InterPro" id="IPR006845">
    <property type="entry name" value="Pex_N"/>
</dbReference>
<dbReference type="Proteomes" id="UP000219338">
    <property type="component" value="Unassembled WGS sequence"/>
</dbReference>
<evidence type="ECO:0000256" key="2">
    <source>
        <dbReference type="ARBA" id="ARBA00004906"/>
    </source>
</evidence>
<organism evidence="19 20">
    <name type="scientific">Armillaria ostoyae</name>
    <name type="common">Armillaria root rot fungus</name>
    <dbReference type="NCBI Taxonomy" id="47428"/>
    <lineage>
        <taxon>Eukaryota</taxon>
        <taxon>Fungi</taxon>
        <taxon>Dikarya</taxon>
        <taxon>Basidiomycota</taxon>
        <taxon>Agaricomycotina</taxon>
        <taxon>Agaricomycetes</taxon>
        <taxon>Agaricomycetidae</taxon>
        <taxon>Agaricales</taxon>
        <taxon>Marasmiineae</taxon>
        <taxon>Physalacriaceae</taxon>
        <taxon>Armillaria</taxon>
    </lineage>
</organism>
<dbReference type="GO" id="GO:0016567">
    <property type="term" value="P:protein ubiquitination"/>
    <property type="evidence" value="ECO:0007669"/>
    <property type="project" value="UniProtKB-ARBA"/>
</dbReference>
<evidence type="ECO:0000256" key="16">
    <source>
        <dbReference type="ARBA" id="ARBA00034438"/>
    </source>
</evidence>
<dbReference type="InterPro" id="IPR025654">
    <property type="entry name" value="PEX2/10"/>
</dbReference>
<dbReference type="PROSITE" id="PS00518">
    <property type="entry name" value="ZF_RING_1"/>
    <property type="match status" value="1"/>
</dbReference>
<dbReference type="GO" id="GO:0016562">
    <property type="term" value="P:protein import into peroxisome matrix, receptor recycling"/>
    <property type="evidence" value="ECO:0007669"/>
    <property type="project" value="UniProtKB-ARBA"/>
</dbReference>